<proteinExistence type="predicted"/>
<feature type="repeat" description="ANK" evidence="1">
    <location>
        <begin position="196"/>
        <end position="228"/>
    </location>
</feature>
<dbReference type="PROSITE" id="PS50088">
    <property type="entry name" value="ANK_REPEAT"/>
    <property type="match status" value="1"/>
</dbReference>
<evidence type="ECO:0000313" key="3">
    <source>
        <dbReference type="EMBL" id="CAE7643653.1"/>
    </source>
</evidence>
<dbReference type="Gene3D" id="1.25.40.20">
    <property type="entry name" value="Ankyrin repeat-containing domain"/>
    <property type="match status" value="1"/>
</dbReference>
<comment type="caution">
    <text evidence="3">The sequence shown here is derived from an EMBL/GenBank/DDBJ whole genome shotgun (WGS) entry which is preliminary data.</text>
</comment>
<evidence type="ECO:0000256" key="1">
    <source>
        <dbReference type="PROSITE-ProRule" id="PRU00023"/>
    </source>
</evidence>
<organism evidence="3 4">
    <name type="scientific">Symbiodinium pilosum</name>
    <name type="common">Dinoflagellate</name>
    <dbReference type="NCBI Taxonomy" id="2952"/>
    <lineage>
        <taxon>Eukaryota</taxon>
        <taxon>Sar</taxon>
        <taxon>Alveolata</taxon>
        <taxon>Dinophyceae</taxon>
        <taxon>Suessiales</taxon>
        <taxon>Symbiodiniaceae</taxon>
        <taxon>Symbiodinium</taxon>
    </lineage>
</organism>
<dbReference type="AlphaFoldDB" id="A0A812VVK9"/>
<dbReference type="PROSITE" id="PS50076">
    <property type="entry name" value="DNAJ_2"/>
    <property type="match status" value="1"/>
</dbReference>
<sequence>MARLAQLLKRFHLPTKCTSAELRKAYYREAKKLHPDHNPSSCGAQAFAQLRADFEEAQKLLEQPRSGFAKSAGDFPDFSFEDGKRWSAAAWAARSQAPPGFRGFREEDSSARPEPSVPVVGLPSEVVYTFTAVISAAVVLGFLYHLSQVFTADGQPEVTVAAHAAHRAAAGNEVSWLENCGADKACRPLLFAGDERDDTPLHHGARAGRTEACAALIRLGADPSRLNRFGLAPEHLASQLGHKDTAFVLRSVRAARQGAAGAATQAAAKRAMRHPDDLGHLKDPREALSEVAAESLRRAARMSGDPERALPMLRECEPSMQLVVRKREWIESWAHGSHTGQPGLLLYEGPGSRTDGHWVALIRNEESGILRLDPIRGTFFLTGTEASELAARYPIWSLEPAVSGE</sequence>
<gene>
    <name evidence="3" type="ORF">SPIL2461_LOCUS17077</name>
</gene>
<feature type="non-terminal residue" evidence="3">
    <location>
        <position position="1"/>
    </location>
</feature>
<dbReference type="Proteomes" id="UP000649617">
    <property type="component" value="Unassembled WGS sequence"/>
</dbReference>
<feature type="domain" description="J" evidence="2">
    <location>
        <begin position="6"/>
        <end position="66"/>
    </location>
</feature>
<dbReference type="InterPro" id="IPR036770">
    <property type="entry name" value="Ankyrin_rpt-contain_sf"/>
</dbReference>
<dbReference type="InterPro" id="IPR001623">
    <property type="entry name" value="DnaJ_domain"/>
</dbReference>
<evidence type="ECO:0000259" key="2">
    <source>
        <dbReference type="PROSITE" id="PS50076"/>
    </source>
</evidence>
<keyword evidence="1" id="KW-0040">ANK repeat</keyword>
<name>A0A812VVK9_SYMPI</name>
<dbReference type="CDD" id="cd06257">
    <property type="entry name" value="DnaJ"/>
    <property type="match status" value="1"/>
</dbReference>
<reference evidence="3" key="1">
    <citation type="submission" date="2021-02" db="EMBL/GenBank/DDBJ databases">
        <authorList>
            <person name="Dougan E. K."/>
            <person name="Rhodes N."/>
            <person name="Thang M."/>
            <person name="Chan C."/>
        </authorList>
    </citation>
    <scope>NUCLEOTIDE SEQUENCE</scope>
</reference>
<evidence type="ECO:0000313" key="4">
    <source>
        <dbReference type="Proteomes" id="UP000649617"/>
    </source>
</evidence>
<dbReference type="InterPro" id="IPR036869">
    <property type="entry name" value="J_dom_sf"/>
</dbReference>
<keyword evidence="4" id="KW-1185">Reference proteome</keyword>
<dbReference type="SUPFAM" id="SSF46565">
    <property type="entry name" value="Chaperone J-domain"/>
    <property type="match status" value="1"/>
</dbReference>
<dbReference type="EMBL" id="CAJNIZ010042928">
    <property type="protein sequence ID" value="CAE7643653.1"/>
    <property type="molecule type" value="Genomic_DNA"/>
</dbReference>
<dbReference type="OrthoDB" id="439783at2759"/>
<accession>A0A812VVK9</accession>
<dbReference type="InterPro" id="IPR002110">
    <property type="entry name" value="Ankyrin_rpt"/>
</dbReference>
<protein>
    <recommendedName>
        <fullName evidence="2">J domain-containing protein</fullName>
    </recommendedName>
</protein>
<dbReference type="SUPFAM" id="SSF48403">
    <property type="entry name" value="Ankyrin repeat"/>
    <property type="match status" value="1"/>
</dbReference>
<dbReference type="PROSITE" id="PS50297">
    <property type="entry name" value="ANK_REP_REGION"/>
    <property type="match status" value="1"/>
</dbReference>
<dbReference type="Gene3D" id="1.10.287.110">
    <property type="entry name" value="DnaJ domain"/>
    <property type="match status" value="1"/>
</dbReference>